<dbReference type="Gene3D" id="1.20.120.50">
    <property type="entry name" value="Hemerythrin-like"/>
    <property type="match status" value="1"/>
</dbReference>
<organism evidence="4 5">
    <name type="scientific">Massilia eburnea</name>
    <dbReference type="NCBI Taxonomy" id="1776165"/>
    <lineage>
        <taxon>Bacteria</taxon>
        <taxon>Pseudomonadati</taxon>
        <taxon>Pseudomonadota</taxon>
        <taxon>Betaproteobacteria</taxon>
        <taxon>Burkholderiales</taxon>
        <taxon>Oxalobacteraceae</taxon>
        <taxon>Telluria group</taxon>
        <taxon>Massilia</taxon>
    </lineage>
</organism>
<protein>
    <recommendedName>
        <fullName evidence="6">Hemerythrin-like domain-containing protein</fullName>
    </recommendedName>
</protein>
<evidence type="ECO:0000256" key="2">
    <source>
        <dbReference type="ARBA" id="ARBA00022723"/>
    </source>
</evidence>
<evidence type="ECO:0000313" key="5">
    <source>
        <dbReference type="Proteomes" id="UP000472320"/>
    </source>
</evidence>
<dbReference type="EMBL" id="WNKX01000003">
    <property type="protein sequence ID" value="MTW10023.1"/>
    <property type="molecule type" value="Genomic_DNA"/>
</dbReference>
<gene>
    <name evidence="4" type="ORF">GM658_05365</name>
</gene>
<dbReference type="InterPro" id="IPR035938">
    <property type="entry name" value="Hemerythrin-like_sf"/>
</dbReference>
<dbReference type="SUPFAM" id="SSF47188">
    <property type="entry name" value="Hemerythrin-like"/>
    <property type="match status" value="1"/>
</dbReference>
<name>A0A6L6QEA8_9BURK</name>
<keyword evidence="5" id="KW-1185">Reference proteome</keyword>
<evidence type="ECO:0000256" key="1">
    <source>
        <dbReference type="ARBA" id="ARBA00010587"/>
    </source>
</evidence>
<evidence type="ECO:0000256" key="3">
    <source>
        <dbReference type="ARBA" id="ARBA00023004"/>
    </source>
</evidence>
<reference evidence="4 5" key="1">
    <citation type="submission" date="2019-11" db="EMBL/GenBank/DDBJ databases">
        <title>Type strains purchased from KCTC, JCM and DSMZ.</title>
        <authorList>
            <person name="Lu H."/>
        </authorList>
    </citation>
    <scope>NUCLEOTIDE SEQUENCE [LARGE SCALE GENOMIC DNA]</scope>
    <source>
        <strain evidence="4 5">JCM 31587</strain>
    </source>
</reference>
<keyword evidence="2" id="KW-0479">Metal-binding</keyword>
<dbReference type="AlphaFoldDB" id="A0A6L6QEA8"/>
<accession>A0A6L6QEA8</accession>
<sequence length="134" mass="15056">MKRASGPNVLHDANALEQLHLQLSRRIDALLALRPWQLAPHFHHLVAQVEADFRVEEALMESFDCADRALHREQHARMLAGLHHAAAALDQDNHAPATEALAALRQWLVFHAATQDRHLQRQLQRSTPGPTALS</sequence>
<keyword evidence="3" id="KW-0408">Iron</keyword>
<dbReference type="Proteomes" id="UP000472320">
    <property type="component" value="Unassembled WGS sequence"/>
</dbReference>
<evidence type="ECO:0000313" key="4">
    <source>
        <dbReference type="EMBL" id="MTW10023.1"/>
    </source>
</evidence>
<dbReference type="RefSeq" id="WP_155452971.1">
    <property type="nucleotide sequence ID" value="NZ_WNKX01000003.1"/>
</dbReference>
<evidence type="ECO:0008006" key="6">
    <source>
        <dbReference type="Google" id="ProtNLM"/>
    </source>
</evidence>
<proteinExistence type="inferred from homology"/>
<dbReference type="GO" id="GO:0046872">
    <property type="term" value="F:metal ion binding"/>
    <property type="evidence" value="ECO:0007669"/>
    <property type="project" value="UniProtKB-KW"/>
</dbReference>
<comment type="caution">
    <text evidence="4">The sequence shown here is derived from an EMBL/GenBank/DDBJ whole genome shotgun (WGS) entry which is preliminary data.</text>
</comment>
<comment type="similarity">
    <text evidence="1">Belongs to the hemerythrin family.</text>
</comment>